<dbReference type="EMBL" id="LQOW01000031">
    <property type="protein sequence ID" value="ORV57095.1"/>
    <property type="molecule type" value="Genomic_DNA"/>
</dbReference>
<dbReference type="Pfam" id="PF04186">
    <property type="entry name" value="FxsA"/>
    <property type="match status" value="1"/>
</dbReference>
<comment type="caution">
    <text evidence="2">The sequence shown here is derived from an EMBL/GenBank/DDBJ whole genome shotgun (WGS) entry which is preliminary data.</text>
</comment>
<dbReference type="RefSeq" id="WP_085199907.1">
    <property type="nucleotide sequence ID" value="NZ_JACKVI010000012.1"/>
</dbReference>
<dbReference type="AlphaFoldDB" id="A0A1X1UJS8"/>
<keyword evidence="1" id="KW-1133">Transmembrane helix</keyword>
<feature type="transmembrane region" description="Helical" evidence="1">
    <location>
        <begin position="71"/>
        <end position="96"/>
    </location>
</feature>
<dbReference type="PANTHER" id="PTHR35335">
    <property type="entry name" value="UPF0716 PROTEIN FXSA"/>
    <property type="match status" value="1"/>
</dbReference>
<reference evidence="2 3" key="1">
    <citation type="submission" date="2016-01" db="EMBL/GenBank/DDBJ databases">
        <title>The new phylogeny of the genus Mycobacterium.</title>
        <authorList>
            <person name="Tarcisio F."/>
            <person name="Conor M."/>
            <person name="Antonella G."/>
            <person name="Elisabetta G."/>
            <person name="Giulia F.S."/>
            <person name="Sara T."/>
            <person name="Anna F."/>
            <person name="Clotilde B."/>
            <person name="Roberto B."/>
            <person name="Veronica D.S."/>
            <person name="Fabio R."/>
            <person name="Monica P."/>
            <person name="Olivier J."/>
            <person name="Enrico T."/>
            <person name="Nicola S."/>
        </authorList>
    </citation>
    <scope>NUCLEOTIDE SEQUENCE [LARGE SCALE GENOMIC DNA]</scope>
    <source>
        <strain evidence="2 3">DSM 45731</strain>
    </source>
</reference>
<gene>
    <name evidence="2" type="ORF">AWC06_02660</name>
</gene>
<dbReference type="OrthoDB" id="4641426at2"/>
<protein>
    <submittedName>
        <fullName evidence="2">Exlusion protein FxsA</fullName>
    </submittedName>
</protein>
<organism evidence="2 3">
    <name type="scientific">Mycobacterium fragae</name>
    <dbReference type="NCBI Taxonomy" id="1260918"/>
    <lineage>
        <taxon>Bacteria</taxon>
        <taxon>Bacillati</taxon>
        <taxon>Actinomycetota</taxon>
        <taxon>Actinomycetes</taxon>
        <taxon>Mycobacteriales</taxon>
        <taxon>Mycobacteriaceae</taxon>
        <taxon>Mycobacterium</taxon>
    </lineage>
</organism>
<dbReference type="InterPro" id="IPR007313">
    <property type="entry name" value="FxsA"/>
</dbReference>
<evidence type="ECO:0000256" key="1">
    <source>
        <dbReference type="SAM" id="Phobius"/>
    </source>
</evidence>
<accession>A0A1X1UJS8</accession>
<proteinExistence type="predicted"/>
<dbReference type="Proteomes" id="UP000194000">
    <property type="component" value="Unassembled WGS sequence"/>
</dbReference>
<keyword evidence="1" id="KW-0472">Membrane</keyword>
<sequence length="163" mass="16719">MVSRLFLVYALVELAAVVALASTIGLGRTLLLILAAFLVGVVLAGSQMKTQFKRLRAGLAAPQPRLVTDSALVALGTGLVVVPGLVTTVAGLLLLLPATRAAVRPLVTAMAMRGIGRRAPLITVATAGADRYASARPSRDDYIDGEVIDVTDVDPPALPGAPG</sequence>
<keyword evidence="1" id="KW-0812">Transmembrane</keyword>
<evidence type="ECO:0000313" key="2">
    <source>
        <dbReference type="EMBL" id="ORV57095.1"/>
    </source>
</evidence>
<dbReference type="GO" id="GO:0016020">
    <property type="term" value="C:membrane"/>
    <property type="evidence" value="ECO:0007669"/>
    <property type="project" value="InterPro"/>
</dbReference>
<dbReference type="NCBIfam" id="NF008528">
    <property type="entry name" value="PRK11463.1-2"/>
    <property type="match status" value="1"/>
</dbReference>
<dbReference type="PANTHER" id="PTHR35335:SF1">
    <property type="entry name" value="UPF0716 PROTEIN FXSA"/>
    <property type="match status" value="1"/>
</dbReference>
<feature type="transmembrane region" description="Helical" evidence="1">
    <location>
        <begin position="31"/>
        <end position="50"/>
    </location>
</feature>
<evidence type="ECO:0000313" key="3">
    <source>
        <dbReference type="Proteomes" id="UP000194000"/>
    </source>
</evidence>
<keyword evidence="3" id="KW-1185">Reference proteome</keyword>
<name>A0A1X1UJS8_9MYCO</name>
<dbReference type="STRING" id="1260918.AWC06_02660"/>